<gene>
    <name evidence="2" type="ORF">DNFV4_01922</name>
</gene>
<evidence type="ECO:0000313" key="3">
    <source>
        <dbReference type="Proteomes" id="UP001179121"/>
    </source>
</evidence>
<reference evidence="2" key="1">
    <citation type="submission" date="2022-10" db="EMBL/GenBank/DDBJ databases">
        <authorList>
            <person name="Koch H."/>
        </authorList>
    </citation>
    <scope>NUCLEOTIDE SEQUENCE</scope>
    <source>
        <strain evidence="2">DNF</strain>
    </source>
</reference>
<evidence type="ECO:0000313" key="2">
    <source>
        <dbReference type="EMBL" id="CAI4031501.1"/>
    </source>
</evidence>
<evidence type="ECO:0000256" key="1">
    <source>
        <dbReference type="SAM" id="MobiDB-lite"/>
    </source>
</evidence>
<dbReference type="Proteomes" id="UP001179121">
    <property type="component" value="Chromosome"/>
</dbReference>
<organism evidence="2 3">
    <name type="scientific">Nitrospira tepida</name>
    <dbReference type="NCBI Taxonomy" id="2973512"/>
    <lineage>
        <taxon>Bacteria</taxon>
        <taxon>Pseudomonadati</taxon>
        <taxon>Nitrospirota</taxon>
        <taxon>Nitrospiria</taxon>
        <taxon>Nitrospirales</taxon>
        <taxon>Nitrospiraceae</taxon>
        <taxon>Nitrospira</taxon>
    </lineage>
</organism>
<protein>
    <submittedName>
        <fullName evidence="2">Uncharacterized protein</fullName>
    </submittedName>
</protein>
<sequence length="178" mass="20487">MALMSERDRALFTAAEMALIKSSLPKEIKALTPSRLKVQMARARQAAEKYRDLARRQQRRTKRVSGFGRPTPPSNARTERKATLLGDAAGRFEHRLEQLEHPKKRKTGRPPKPPLRETSGFATQRDALRRRKQRRRAASESALAARVTRQFQKSKMRAIQGHIRASGKRRQGKRDTRR</sequence>
<proteinExistence type="predicted"/>
<dbReference type="RefSeq" id="WP_289268412.1">
    <property type="nucleotide sequence ID" value="NZ_OX365700.1"/>
</dbReference>
<keyword evidence="3" id="KW-1185">Reference proteome</keyword>
<dbReference type="KEGG" id="nti:DNFV4_01922"/>
<name>A0AA86TBL3_9BACT</name>
<feature type="compositionally biased region" description="Basic residues" evidence="1">
    <location>
        <begin position="165"/>
        <end position="178"/>
    </location>
</feature>
<feature type="region of interest" description="Disordered" evidence="1">
    <location>
        <begin position="52"/>
        <end position="80"/>
    </location>
</feature>
<dbReference type="EMBL" id="OX365700">
    <property type="protein sequence ID" value="CAI4031501.1"/>
    <property type="molecule type" value="Genomic_DNA"/>
</dbReference>
<feature type="region of interest" description="Disordered" evidence="1">
    <location>
        <begin position="95"/>
        <end position="178"/>
    </location>
</feature>
<accession>A0AA86TBL3</accession>
<dbReference type="AlphaFoldDB" id="A0AA86TBL3"/>